<dbReference type="Pfam" id="PF20293">
    <property type="entry name" value="MC6"/>
    <property type="match status" value="1"/>
</dbReference>
<reference evidence="1 2" key="1">
    <citation type="submission" date="2021-01" db="EMBL/GenBank/DDBJ databases">
        <title>Genomic Encyclopedia of Type Strains, Phase IV (KMG-IV): sequencing the most valuable type-strain genomes for metagenomic binning, comparative biology and taxonomic classification.</title>
        <authorList>
            <person name="Goeker M."/>
        </authorList>
    </citation>
    <scope>NUCLEOTIDE SEQUENCE [LARGE SCALE GENOMIC DNA]</scope>
    <source>
        <strain evidence="1 2">DSM 23711</strain>
    </source>
</reference>
<name>A0ABS2N476_9BACI</name>
<evidence type="ECO:0000313" key="2">
    <source>
        <dbReference type="Proteomes" id="UP001296943"/>
    </source>
</evidence>
<comment type="caution">
    <text evidence="1">The sequence shown here is derived from an EMBL/GenBank/DDBJ whole genome shotgun (WGS) entry which is preliminary data.</text>
</comment>
<gene>
    <name evidence="1" type="ORF">JOC48_003482</name>
</gene>
<evidence type="ECO:0000313" key="1">
    <source>
        <dbReference type="EMBL" id="MBM7572950.1"/>
    </source>
</evidence>
<dbReference type="InterPro" id="IPR046897">
    <property type="entry name" value="ABC-3C_MC6"/>
</dbReference>
<protein>
    <submittedName>
        <fullName evidence="1">Uncharacterized protein</fullName>
    </submittedName>
</protein>
<proteinExistence type="predicted"/>
<keyword evidence="2" id="KW-1185">Reference proteome</keyword>
<organism evidence="1 2">
    <name type="scientific">Aquibacillus albus</name>
    <dbReference type="NCBI Taxonomy" id="1168171"/>
    <lineage>
        <taxon>Bacteria</taxon>
        <taxon>Bacillati</taxon>
        <taxon>Bacillota</taxon>
        <taxon>Bacilli</taxon>
        <taxon>Bacillales</taxon>
        <taxon>Bacillaceae</taxon>
        <taxon>Aquibacillus</taxon>
    </lineage>
</organism>
<sequence>MMIIDRDSNPKDTIYYISACILGVISSKKHNVEDLYETLKEQYNDSLDYTIYLLSLDFLFLIDKITINEEGVLQCS</sequence>
<dbReference type="EMBL" id="JAFBDR010000023">
    <property type="protein sequence ID" value="MBM7572950.1"/>
    <property type="molecule type" value="Genomic_DNA"/>
</dbReference>
<accession>A0ABS2N476</accession>
<dbReference type="Proteomes" id="UP001296943">
    <property type="component" value="Unassembled WGS sequence"/>
</dbReference>